<dbReference type="Gene3D" id="3.90.1200.10">
    <property type="match status" value="1"/>
</dbReference>
<feature type="domain" description="Aminoglycoside phosphotransferase" evidence="1">
    <location>
        <begin position="25"/>
        <end position="289"/>
    </location>
</feature>
<dbReference type="AlphaFoldDB" id="A0A516G7C5"/>
<dbReference type="SUPFAM" id="SSF56112">
    <property type="entry name" value="Protein kinase-like (PK-like)"/>
    <property type="match status" value="1"/>
</dbReference>
<keyword evidence="3" id="KW-1185">Reference proteome</keyword>
<dbReference type="InterPro" id="IPR011009">
    <property type="entry name" value="Kinase-like_dom_sf"/>
</dbReference>
<reference evidence="2 3" key="1">
    <citation type="submission" date="2019-07" db="EMBL/GenBank/DDBJ databases">
        <title>complete genome sequencing of Ornithinimicrobium sp. H23M54.</title>
        <authorList>
            <person name="Bae J.-W."/>
            <person name="Lee S.-Y."/>
        </authorList>
    </citation>
    <scope>NUCLEOTIDE SEQUENCE [LARGE SCALE GENOMIC DNA]</scope>
    <source>
        <strain evidence="2 3">H23M54</strain>
    </source>
</reference>
<proteinExistence type="predicted"/>
<evidence type="ECO:0000259" key="1">
    <source>
        <dbReference type="Pfam" id="PF01636"/>
    </source>
</evidence>
<accession>A0A516G7C5</accession>
<dbReference type="Gene3D" id="3.30.200.20">
    <property type="entry name" value="Phosphorylase Kinase, domain 1"/>
    <property type="match status" value="1"/>
</dbReference>
<gene>
    <name evidence="2" type="ORF">FNH13_03045</name>
</gene>
<organism evidence="2 3">
    <name type="scientific">Ornithinimicrobium ciconiae</name>
    <dbReference type="NCBI Taxonomy" id="2594265"/>
    <lineage>
        <taxon>Bacteria</taxon>
        <taxon>Bacillati</taxon>
        <taxon>Actinomycetota</taxon>
        <taxon>Actinomycetes</taxon>
        <taxon>Micrococcales</taxon>
        <taxon>Ornithinimicrobiaceae</taxon>
        <taxon>Ornithinimicrobium</taxon>
    </lineage>
</organism>
<dbReference type="RefSeq" id="WP_143782094.1">
    <property type="nucleotide sequence ID" value="NZ_CP041616.1"/>
</dbReference>
<dbReference type="Proteomes" id="UP000315395">
    <property type="component" value="Chromosome"/>
</dbReference>
<protein>
    <submittedName>
        <fullName evidence="2">Aminoglycoside phosphotransferase family protein</fullName>
    </submittedName>
</protein>
<dbReference type="OrthoDB" id="3837852at2"/>
<evidence type="ECO:0000313" key="2">
    <source>
        <dbReference type="EMBL" id="QDO87436.1"/>
    </source>
</evidence>
<dbReference type="GO" id="GO:0016740">
    <property type="term" value="F:transferase activity"/>
    <property type="evidence" value="ECO:0007669"/>
    <property type="project" value="UniProtKB-KW"/>
</dbReference>
<keyword evidence="2" id="KW-0808">Transferase</keyword>
<sequence length="341" mass="38293">MIDESTAKRILHDFRIESSIESMEPLVRGTNHASVRLRVDGRGWVLKSLTDGQASRIGLARAVEVELEKSGFPVAPVRLTATGRALVAHEGRHYTLHEWVDGQQRAIADRDAVLAENPAFLREAGRDLGSLHQIANSADLAGLDAPATTGEMLLRGPHHAVRRIRRPRRQPPLLSSWHMLRLKREKTDFDQWIIRQFGGVATFAARLRDRSLGNPIDRSDNVVIHNDINWENLILDERLQLRALLDFDNVTRAPRVVEVGAAAVVLAGAERGRVAEFVAAYEEETRRSVDWAALELAMSMKCVQSILNSITTHLKGHRQETALLESWCRDLHSSLQQLHSR</sequence>
<dbReference type="InterPro" id="IPR002575">
    <property type="entry name" value="Aminoglycoside_PTrfase"/>
</dbReference>
<name>A0A516G7C5_9MICO</name>
<dbReference type="EMBL" id="CP041616">
    <property type="protein sequence ID" value="QDO87436.1"/>
    <property type="molecule type" value="Genomic_DNA"/>
</dbReference>
<dbReference type="KEGG" id="orz:FNH13_03045"/>
<evidence type="ECO:0000313" key="3">
    <source>
        <dbReference type="Proteomes" id="UP000315395"/>
    </source>
</evidence>
<dbReference type="Pfam" id="PF01636">
    <property type="entry name" value="APH"/>
    <property type="match status" value="1"/>
</dbReference>